<evidence type="ECO:0000313" key="6">
    <source>
        <dbReference type="Proteomes" id="UP000002941"/>
    </source>
</evidence>
<proteinExistence type="predicted"/>
<feature type="compositionally biased region" description="Pro residues" evidence="3">
    <location>
        <begin position="180"/>
        <end position="190"/>
    </location>
</feature>
<evidence type="ECO:0000313" key="5">
    <source>
        <dbReference type="EMBL" id="EJF44371.1"/>
    </source>
</evidence>
<protein>
    <submittedName>
        <fullName evidence="5">Glycosyltransferase, group 1 family protein</fullName>
        <ecNumber evidence="5">2.4.-.-</ecNumber>
    </submittedName>
</protein>
<dbReference type="AlphaFoldDB" id="J0X6T9"/>
<accession>J0X6T9</accession>
<dbReference type="Pfam" id="PF13692">
    <property type="entry name" value="Glyco_trans_1_4"/>
    <property type="match status" value="1"/>
</dbReference>
<dbReference type="EC" id="2.4.-.-" evidence="5"/>
<dbReference type="Gene3D" id="3.40.50.2000">
    <property type="entry name" value="Glycogen Phosphorylase B"/>
    <property type="match status" value="2"/>
</dbReference>
<dbReference type="GO" id="GO:0016757">
    <property type="term" value="F:glycosyltransferase activity"/>
    <property type="evidence" value="ECO:0007669"/>
    <property type="project" value="UniProtKB-KW"/>
</dbReference>
<dbReference type="PANTHER" id="PTHR45947">
    <property type="entry name" value="SULFOQUINOVOSYL TRANSFERASE SQD2"/>
    <property type="match status" value="1"/>
</dbReference>
<organism evidence="5 6">
    <name type="scientific">Actinomyces massiliensis F0489</name>
    <dbReference type="NCBI Taxonomy" id="1125718"/>
    <lineage>
        <taxon>Bacteria</taxon>
        <taxon>Bacillati</taxon>
        <taxon>Actinomycetota</taxon>
        <taxon>Actinomycetes</taxon>
        <taxon>Actinomycetales</taxon>
        <taxon>Actinomycetaceae</taxon>
        <taxon>Actinomyces</taxon>
    </lineage>
</organism>
<dbReference type="OrthoDB" id="477186at2"/>
<dbReference type="InterPro" id="IPR050194">
    <property type="entry name" value="Glycosyltransferase_grp1"/>
</dbReference>
<dbReference type="EMBL" id="AKFT01000113">
    <property type="protein sequence ID" value="EJF44371.1"/>
    <property type="molecule type" value="Genomic_DNA"/>
</dbReference>
<evidence type="ECO:0000256" key="2">
    <source>
        <dbReference type="ARBA" id="ARBA00022679"/>
    </source>
</evidence>
<keyword evidence="2 5" id="KW-0808">Transferase</keyword>
<dbReference type="eggNOG" id="COG0438">
    <property type="taxonomic scope" value="Bacteria"/>
</dbReference>
<feature type="domain" description="Glycosyltransferase subfamily 4-like N-terminal" evidence="4">
    <location>
        <begin position="73"/>
        <end position="173"/>
    </location>
</feature>
<gene>
    <name evidence="5" type="ORF">HMPREF1318_0297</name>
</gene>
<dbReference type="Proteomes" id="UP000002941">
    <property type="component" value="Unassembled WGS sequence"/>
</dbReference>
<sequence>MRATVLAPGLVREADGTKRPLRILHVTECFGAGVGRAVKLRAQALPQAEHHLLWTGEETPASSQWASTTELPASDLSRIRATTLTTRQVNPDIVHAHSSWAGVYARVGVFGRPVVYEPHCFKFDDPSLRRPVSGAFRLAERLLMARTAAIGILSPHERAVVRTMSRRLPAVEIPNIPTMPTMPTPSPTPPGQSDSGPIDVRRVAMVGRIAPQKDPKFFADVVAELRKDDVPLEAVWIGDGDGDLRRLLTEARIRVTGWLSPSGVEELLRGSVYVHSARYEGFPLSILDAAACRAPIVARRIAAVEHTDLLMSSTPRGVAALVTDMLGSADALADARARNTPLLRAYSPQRLTDALTMLYSKALAA</sequence>
<evidence type="ECO:0000256" key="3">
    <source>
        <dbReference type="SAM" id="MobiDB-lite"/>
    </source>
</evidence>
<feature type="region of interest" description="Disordered" evidence="3">
    <location>
        <begin position="174"/>
        <end position="196"/>
    </location>
</feature>
<evidence type="ECO:0000256" key="1">
    <source>
        <dbReference type="ARBA" id="ARBA00022676"/>
    </source>
</evidence>
<keyword evidence="1 5" id="KW-0328">Glycosyltransferase</keyword>
<dbReference type="PATRIC" id="fig|1125718.3.peg.1472"/>
<name>J0X6T9_9ACTO</name>
<dbReference type="PANTHER" id="PTHR45947:SF3">
    <property type="entry name" value="SULFOQUINOVOSYL TRANSFERASE SQD2"/>
    <property type="match status" value="1"/>
</dbReference>
<dbReference type="InterPro" id="IPR028098">
    <property type="entry name" value="Glyco_trans_4-like_N"/>
</dbReference>
<comment type="caution">
    <text evidence="5">The sequence shown here is derived from an EMBL/GenBank/DDBJ whole genome shotgun (WGS) entry which is preliminary data.</text>
</comment>
<keyword evidence="6" id="KW-1185">Reference proteome</keyword>
<dbReference type="SUPFAM" id="SSF53756">
    <property type="entry name" value="UDP-Glycosyltransferase/glycogen phosphorylase"/>
    <property type="match status" value="1"/>
</dbReference>
<dbReference type="Pfam" id="PF13579">
    <property type="entry name" value="Glyco_trans_4_4"/>
    <property type="match status" value="1"/>
</dbReference>
<dbReference type="GO" id="GO:1901137">
    <property type="term" value="P:carbohydrate derivative biosynthetic process"/>
    <property type="evidence" value="ECO:0007669"/>
    <property type="project" value="UniProtKB-ARBA"/>
</dbReference>
<evidence type="ECO:0000259" key="4">
    <source>
        <dbReference type="Pfam" id="PF13579"/>
    </source>
</evidence>
<reference evidence="5 6" key="1">
    <citation type="submission" date="2012-05" db="EMBL/GenBank/DDBJ databases">
        <authorList>
            <person name="Harkins D.M."/>
            <person name="Madupu R."/>
            <person name="Durkin A.S."/>
            <person name="Torralba M."/>
            <person name="Methe B."/>
            <person name="Sutton G.G."/>
            <person name="Nelson K.E."/>
        </authorList>
    </citation>
    <scope>NUCLEOTIDE SEQUENCE [LARGE SCALE GENOMIC DNA]</scope>
    <source>
        <strain evidence="5 6">F0489</strain>
    </source>
</reference>